<evidence type="ECO:0000256" key="1">
    <source>
        <dbReference type="SAM" id="MobiDB-lite"/>
    </source>
</evidence>
<accession>A0A392V781</accession>
<protein>
    <submittedName>
        <fullName evidence="2">Uncharacterized protein</fullName>
    </submittedName>
</protein>
<name>A0A392V781_9FABA</name>
<reference evidence="2 3" key="1">
    <citation type="journal article" date="2018" name="Front. Plant Sci.">
        <title>Red Clover (Trifolium pratense) and Zigzag Clover (T. medium) - A Picture of Genomic Similarities and Differences.</title>
        <authorList>
            <person name="Dluhosova J."/>
            <person name="Istvanek J."/>
            <person name="Nedelnik J."/>
            <person name="Repkova J."/>
        </authorList>
    </citation>
    <scope>NUCLEOTIDE SEQUENCE [LARGE SCALE GENOMIC DNA]</scope>
    <source>
        <strain evidence="3">cv. 10/8</strain>
        <tissue evidence="2">Leaf</tissue>
    </source>
</reference>
<keyword evidence="3" id="KW-1185">Reference proteome</keyword>
<sequence length="57" mass="6170">RTKAKESGRKMGPSLGQRVIGGGKNTQGRPGEAVEEYSATAWRGGGIILDISLERRW</sequence>
<comment type="caution">
    <text evidence="2">The sequence shown here is derived from an EMBL/GenBank/DDBJ whole genome shotgun (WGS) entry which is preliminary data.</text>
</comment>
<dbReference type="AlphaFoldDB" id="A0A392V781"/>
<evidence type="ECO:0000313" key="2">
    <source>
        <dbReference type="EMBL" id="MCI82811.1"/>
    </source>
</evidence>
<feature type="region of interest" description="Disordered" evidence="1">
    <location>
        <begin position="1"/>
        <end position="33"/>
    </location>
</feature>
<proteinExistence type="predicted"/>
<feature type="non-terminal residue" evidence="2">
    <location>
        <position position="1"/>
    </location>
</feature>
<evidence type="ECO:0000313" key="3">
    <source>
        <dbReference type="Proteomes" id="UP000265520"/>
    </source>
</evidence>
<dbReference type="Proteomes" id="UP000265520">
    <property type="component" value="Unassembled WGS sequence"/>
</dbReference>
<organism evidence="2 3">
    <name type="scientific">Trifolium medium</name>
    <dbReference type="NCBI Taxonomy" id="97028"/>
    <lineage>
        <taxon>Eukaryota</taxon>
        <taxon>Viridiplantae</taxon>
        <taxon>Streptophyta</taxon>
        <taxon>Embryophyta</taxon>
        <taxon>Tracheophyta</taxon>
        <taxon>Spermatophyta</taxon>
        <taxon>Magnoliopsida</taxon>
        <taxon>eudicotyledons</taxon>
        <taxon>Gunneridae</taxon>
        <taxon>Pentapetalae</taxon>
        <taxon>rosids</taxon>
        <taxon>fabids</taxon>
        <taxon>Fabales</taxon>
        <taxon>Fabaceae</taxon>
        <taxon>Papilionoideae</taxon>
        <taxon>50 kb inversion clade</taxon>
        <taxon>NPAAA clade</taxon>
        <taxon>Hologalegina</taxon>
        <taxon>IRL clade</taxon>
        <taxon>Trifolieae</taxon>
        <taxon>Trifolium</taxon>
    </lineage>
</organism>
<dbReference type="EMBL" id="LXQA011052264">
    <property type="protein sequence ID" value="MCI82811.1"/>
    <property type="molecule type" value="Genomic_DNA"/>
</dbReference>